<dbReference type="InterPro" id="IPR023298">
    <property type="entry name" value="ATPase_P-typ_TM_dom_sf"/>
</dbReference>
<organism evidence="23 24">
    <name type="scientific">Nocardioides albertanoniae</name>
    <dbReference type="NCBI Taxonomy" id="1175486"/>
    <lineage>
        <taxon>Bacteria</taxon>
        <taxon>Bacillati</taxon>
        <taxon>Actinomycetota</taxon>
        <taxon>Actinomycetes</taxon>
        <taxon>Propionibacteriales</taxon>
        <taxon>Nocardioidaceae</taxon>
        <taxon>Nocardioides</taxon>
    </lineage>
</organism>
<dbReference type="GO" id="GO:0016491">
    <property type="term" value="F:oxidoreductase activity"/>
    <property type="evidence" value="ECO:0007669"/>
    <property type="project" value="InterPro"/>
</dbReference>
<dbReference type="Proteomes" id="UP000320209">
    <property type="component" value="Unassembled WGS sequence"/>
</dbReference>
<evidence type="ECO:0000256" key="5">
    <source>
        <dbReference type="ARBA" id="ARBA00022475"/>
    </source>
</evidence>
<dbReference type="GO" id="GO:0005886">
    <property type="term" value="C:plasma membrane"/>
    <property type="evidence" value="ECO:0007669"/>
    <property type="project" value="UniProtKB-SubCell"/>
</dbReference>
<dbReference type="SFLD" id="SFLDG00002">
    <property type="entry name" value="C1.7:_P-type_atpase_like"/>
    <property type="match status" value="1"/>
</dbReference>
<dbReference type="InterPro" id="IPR012348">
    <property type="entry name" value="RNR-like"/>
</dbReference>
<feature type="domain" description="TRASH" evidence="22">
    <location>
        <begin position="14"/>
        <end position="52"/>
    </location>
</feature>
<evidence type="ECO:0000256" key="1">
    <source>
        <dbReference type="ARBA" id="ARBA00004651"/>
    </source>
</evidence>
<dbReference type="PRINTS" id="PR00119">
    <property type="entry name" value="CATATPASE"/>
</dbReference>
<keyword evidence="14" id="KW-0406">Ion transport</keyword>
<evidence type="ECO:0000256" key="6">
    <source>
        <dbReference type="ARBA" id="ARBA00022692"/>
    </source>
</evidence>
<dbReference type="AlphaFoldDB" id="A0A543A8L6"/>
<comment type="caution">
    <text evidence="23">The sequence shown here is derived from an EMBL/GenBank/DDBJ whole genome shotgun (WGS) entry which is preliminary data.</text>
</comment>
<evidence type="ECO:0000256" key="17">
    <source>
        <dbReference type="ARBA" id="ARBA00049289"/>
    </source>
</evidence>
<dbReference type="GO" id="GO:0005524">
    <property type="term" value="F:ATP binding"/>
    <property type="evidence" value="ECO:0007669"/>
    <property type="project" value="UniProtKB-UniRule"/>
</dbReference>
<protein>
    <recommendedName>
        <fullName evidence="19">Probable copper-exporting P-type ATPase V</fullName>
        <ecNumber evidence="3">7.2.2.8</ecNumber>
    </recommendedName>
    <alternativeName>
        <fullName evidence="16">Cu(+)-exporting ATPase</fullName>
    </alternativeName>
</protein>
<dbReference type="InterPro" id="IPR036412">
    <property type="entry name" value="HAD-like_sf"/>
</dbReference>
<evidence type="ECO:0000256" key="9">
    <source>
        <dbReference type="ARBA" id="ARBA00022796"/>
    </source>
</evidence>
<evidence type="ECO:0000256" key="10">
    <source>
        <dbReference type="ARBA" id="ARBA00022840"/>
    </source>
</evidence>
<dbReference type="InterPro" id="IPR009078">
    <property type="entry name" value="Ferritin-like_SF"/>
</dbReference>
<accession>A0A543A8L6</accession>
<dbReference type="InterPro" id="IPR018303">
    <property type="entry name" value="ATPase_P-typ_P_site"/>
</dbReference>
<dbReference type="GO" id="GO:0016887">
    <property type="term" value="F:ATP hydrolysis activity"/>
    <property type="evidence" value="ECO:0007669"/>
    <property type="project" value="InterPro"/>
</dbReference>
<keyword evidence="5 20" id="KW-1003">Cell membrane</keyword>
<reference evidence="23 24" key="1">
    <citation type="submission" date="2019-06" db="EMBL/GenBank/DDBJ databases">
        <title>Sequencing the genomes of 1000 actinobacteria strains.</title>
        <authorList>
            <person name="Klenk H.-P."/>
        </authorList>
    </citation>
    <scope>NUCLEOTIDE SEQUENCE [LARGE SCALE GENOMIC DNA]</scope>
    <source>
        <strain evidence="23 24">DSM 25218</strain>
    </source>
</reference>
<dbReference type="SUPFAM" id="SSF56784">
    <property type="entry name" value="HAD-like"/>
    <property type="match status" value="1"/>
</dbReference>
<dbReference type="InterPro" id="IPR059000">
    <property type="entry name" value="ATPase_P-type_domA"/>
</dbReference>
<dbReference type="Pfam" id="PF04945">
    <property type="entry name" value="YHS"/>
    <property type="match status" value="1"/>
</dbReference>
<dbReference type="FunFam" id="2.70.150.10:FF:000020">
    <property type="entry name" value="Copper-exporting P-type ATPase A"/>
    <property type="match status" value="1"/>
</dbReference>
<evidence type="ECO:0000256" key="20">
    <source>
        <dbReference type="RuleBase" id="RU362081"/>
    </source>
</evidence>
<dbReference type="InterPro" id="IPR044492">
    <property type="entry name" value="P_typ_ATPase_HD_dom"/>
</dbReference>
<evidence type="ECO:0000259" key="22">
    <source>
        <dbReference type="SMART" id="SM00746"/>
    </source>
</evidence>
<feature type="compositionally biased region" description="Basic and acidic residues" evidence="21">
    <location>
        <begin position="75"/>
        <end position="96"/>
    </location>
</feature>
<dbReference type="GO" id="GO:0140581">
    <property type="term" value="F:P-type monovalent copper transporter activity"/>
    <property type="evidence" value="ECO:0007669"/>
    <property type="project" value="UniProtKB-EC"/>
</dbReference>
<dbReference type="SMART" id="SM00746">
    <property type="entry name" value="TRASH"/>
    <property type="match status" value="1"/>
</dbReference>
<keyword evidence="13" id="KW-0186">Copper</keyword>
<evidence type="ECO:0000313" key="23">
    <source>
        <dbReference type="EMBL" id="TQL68879.1"/>
    </source>
</evidence>
<dbReference type="InterPro" id="IPR045800">
    <property type="entry name" value="HMBD"/>
</dbReference>
<dbReference type="SUPFAM" id="SSF81665">
    <property type="entry name" value="Calcium ATPase, transmembrane domain M"/>
    <property type="match status" value="1"/>
</dbReference>
<comment type="similarity">
    <text evidence="2 20">Belongs to the cation transport ATPase (P-type) (TC 3.A.3) family. Type IB subfamily.</text>
</comment>
<dbReference type="GO" id="GO:0055070">
    <property type="term" value="P:copper ion homeostasis"/>
    <property type="evidence" value="ECO:0007669"/>
    <property type="project" value="TreeGrafter"/>
</dbReference>
<evidence type="ECO:0000256" key="11">
    <source>
        <dbReference type="ARBA" id="ARBA00022967"/>
    </source>
</evidence>
<keyword evidence="11" id="KW-1278">Translocase</keyword>
<dbReference type="InterPro" id="IPR023214">
    <property type="entry name" value="HAD_sf"/>
</dbReference>
<evidence type="ECO:0000256" key="19">
    <source>
        <dbReference type="ARBA" id="ARBA00068364"/>
    </source>
</evidence>
<dbReference type="GO" id="GO:0043682">
    <property type="term" value="F:P-type divalent copper transporter activity"/>
    <property type="evidence" value="ECO:0007669"/>
    <property type="project" value="TreeGrafter"/>
</dbReference>
<feature type="transmembrane region" description="Helical" evidence="20">
    <location>
        <begin position="793"/>
        <end position="815"/>
    </location>
</feature>
<feature type="transmembrane region" description="Helical" evidence="20">
    <location>
        <begin position="158"/>
        <end position="177"/>
    </location>
</feature>
<keyword evidence="10 20" id="KW-0067">ATP-binding</keyword>
<evidence type="ECO:0000256" key="4">
    <source>
        <dbReference type="ARBA" id="ARBA00022448"/>
    </source>
</evidence>
<dbReference type="Gene3D" id="1.10.620.20">
    <property type="entry name" value="Ribonucleotide Reductase, subunit A"/>
    <property type="match status" value="1"/>
</dbReference>
<feature type="transmembrane region" description="Helical" evidence="20">
    <location>
        <begin position="423"/>
        <end position="445"/>
    </location>
</feature>
<comment type="function">
    <text evidence="18">Necessary for copper homeostasis and likely functions as a copper exporter. Also required for full virulence.</text>
</comment>
<dbReference type="SUPFAM" id="SSF47240">
    <property type="entry name" value="Ferritin-like"/>
    <property type="match status" value="1"/>
</dbReference>
<evidence type="ECO:0000256" key="18">
    <source>
        <dbReference type="ARBA" id="ARBA00057500"/>
    </source>
</evidence>
<gene>
    <name evidence="23" type="ORF">FB381_2778</name>
</gene>
<evidence type="ECO:0000313" key="24">
    <source>
        <dbReference type="Proteomes" id="UP000320209"/>
    </source>
</evidence>
<sequence>MSSHAHEPPPHAADPVCGMSVDPANTPHSVTYRGERYFFCSAGCRQRFMADPVTYAGDATPPADHDHNASYGHQTPDRHAHADHDQHHHEEHHPHAEASAQPAEASAPPATEWTCPMHPEIRRPGPGACPICGMALEPLIASVEEGPSPELRDMTRRFWVGVALAVPVVVLEMGGHFVDAIGEAIPQSVSNWIQLVLATPVVLWAGWPFFVRGWASVRTRNLNMFTLIAMGTGVAWLYSVVATVSPEIFPDSFRSSADMADGMGSGAVDVYFEAASVITVLVLLGQVLELRAREQTSGAIRALLDLAPKTARRVRADGTDEEIGLDDVIVGDRLRVRPGDQIPVDAVVTEGRSSVDEAMVTGESMPVSKSEGDHVIGGTINTTGGLLVRAERVGRDTMLARIVAMVADAQRSRAPIQRTADRVAGVFVPVVIGIAVLAFVVWAVVGPEPRMAHGLVVAVAVLIIACPCALGLATPISIKVGVGRGAEHGVLIRNAEALERMERVDTVVVDKTGTLTEGKPSVTTIELADRDGDVNDALRLAASVERASEHPLGQAILDAAKERELGLADVADFDSPVGRGVAGTVEGRRVVLGSARFLADEGIDPMPLVAVADRLRSTGATAILMGTDQRPVAVFAIADTVKPTTAEALADLKEQGVEVVMLTGDNRVTAEAVASSLGITRIEAEVLPDRKAEVVQKLQSEGKVVAMAGDGVNDAPALAAADVGLAMSSGTDVAMESAGVTLLNGDLMGIALARRLSDKTMRNIKQNLLFAFVYNVAGIPIAAGVLYPVTGLLLSPIIAAAAMALSSVSVISNALRLRGVHLGRSGTRPHQATSES</sequence>
<evidence type="ECO:0000256" key="3">
    <source>
        <dbReference type="ARBA" id="ARBA00012517"/>
    </source>
</evidence>
<evidence type="ECO:0000256" key="21">
    <source>
        <dbReference type="SAM" id="MobiDB-lite"/>
    </source>
</evidence>
<dbReference type="InterPro" id="IPR011017">
    <property type="entry name" value="TRASH_dom"/>
</dbReference>
<dbReference type="Pfam" id="PF19335">
    <property type="entry name" value="HMBD"/>
    <property type="match status" value="1"/>
</dbReference>
<dbReference type="PROSITE" id="PS00154">
    <property type="entry name" value="ATPASE_E1_E2"/>
    <property type="match status" value="1"/>
</dbReference>
<dbReference type="Gene3D" id="3.40.50.1000">
    <property type="entry name" value="HAD superfamily/HAD-like"/>
    <property type="match status" value="1"/>
</dbReference>
<dbReference type="GO" id="GO:0005507">
    <property type="term" value="F:copper ion binding"/>
    <property type="evidence" value="ECO:0007669"/>
    <property type="project" value="TreeGrafter"/>
</dbReference>
<feature type="transmembrane region" description="Helical" evidence="20">
    <location>
        <begin position="768"/>
        <end position="787"/>
    </location>
</feature>
<keyword evidence="7 20" id="KW-0479">Metal-binding</keyword>
<evidence type="ECO:0000256" key="14">
    <source>
        <dbReference type="ARBA" id="ARBA00023065"/>
    </source>
</evidence>
<evidence type="ECO:0000256" key="15">
    <source>
        <dbReference type="ARBA" id="ARBA00023136"/>
    </source>
</evidence>
<keyword evidence="8 20" id="KW-0547">Nucleotide-binding</keyword>
<keyword evidence="15 20" id="KW-0472">Membrane</keyword>
<keyword evidence="6 20" id="KW-0812">Transmembrane</keyword>
<keyword evidence="12 20" id="KW-1133">Transmembrane helix</keyword>
<evidence type="ECO:0000256" key="12">
    <source>
        <dbReference type="ARBA" id="ARBA00022989"/>
    </source>
</evidence>
<dbReference type="PRINTS" id="PR00943">
    <property type="entry name" value="CUATPASE"/>
</dbReference>
<dbReference type="SUPFAM" id="SSF81653">
    <property type="entry name" value="Calcium ATPase, transduction domain A"/>
    <property type="match status" value="1"/>
</dbReference>
<dbReference type="FunFam" id="3.40.50.1000:FF:000144">
    <property type="entry name" value="copper-transporting ATPase 1 isoform X2"/>
    <property type="match status" value="1"/>
</dbReference>
<dbReference type="CDD" id="cd02094">
    <property type="entry name" value="P-type_ATPase_Cu-like"/>
    <property type="match status" value="1"/>
</dbReference>
<dbReference type="NCBIfam" id="TIGR01494">
    <property type="entry name" value="ATPase_P-type"/>
    <property type="match status" value="1"/>
</dbReference>
<dbReference type="SFLD" id="SFLDS00003">
    <property type="entry name" value="Haloacid_Dehalogenase"/>
    <property type="match status" value="1"/>
</dbReference>
<feature type="compositionally biased region" description="Low complexity" evidence="21">
    <location>
        <begin position="97"/>
        <end position="110"/>
    </location>
</feature>
<feature type="region of interest" description="Disordered" evidence="21">
    <location>
        <begin position="55"/>
        <end position="119"/>
    </location>
</feature>
<dbReference type="NCBIfam" id="TIGR01525">
    <property type="entry name" value="ATPase-IB_hvy"/>
    <property type="match status" value="1"/>
</dbReference>
<keyword evidence="9" id="KW-0187">Copper transport</keyword>
<dbReference type="InterPro" id="IPR008250">
    <property type="entry name" value="ATPase_P-typ_transduc_dom_A_sf"/>
</dbReference>
<dbReference type="Gene3D" id="3.40.1110.10">
    <property type="entry name" value="Calcium-transporting ATPase, cytoplasmic domain N"/>
    <property type="match status" value="1"/>
</dbReference>
<dbReference type="Pfam" id="PF00122">
    <property type="entry name" value="E1-E2_ATPase"/>
    <property type="match status" value="1"/>
</dbReference>
<dbReference type="PANTHER" id="PTHR43520">
    <property type="entry name" value="ATP7, ISOFORM B"/>
    <property type="match status" value="1"/>
</dbReference>
<dbReference type="OrthoDB" id="7059309at2"/>
<evidence type="ECO:0000256" key="13">
    <source>
        <dbReference type="ARBA" id="ARBA00023008"/>
    </source>
</evidence>
<evidence type="ECO:0000256" key="2">
    <source>
        <dbReference type="ARBA" id="ARBA00006024"/>
    </source>
</evidence>
<dbReference type="EMBL" id="VFOV01000001">
    <property type="protein sequence ID" value="TQL68879.1"/>
    <property type="molecule type" value="Genomic_DNA"/>
</dbReference>
<dbReference type="SFLD" id="SFLDF00027">
    <property type="entry name" value="p-type_atpase"/>
    <property type="match status" value="1"/>
</dbReference>
<feature type="transmembrane region" description="Helical" evidence="20">
    <location>
        <begin position="222"/>
        <end position="244"/>
    </location>
</feature>
<dbReference type="InterPro" id="IPR027256">
    <property type="entry name" value="P-typ_ATPase_IB"/>
</dbReference>
<dbReference type="Gene3D" id="2.70.150.10">
    <property type="entry name" value="Calcium-transporting ATPase, cytoplasmic transduction domain A"/>
    <property type="match status" value="1"/>
</dbReference>
<dbReference type="InterPro" id="IPR023299">
    <property type="entry name" value="ATPase_P-typ_cyto_dom_N"/>
</dbReference>
<keyword evidence="4" id="KW-0813">Transport</keyword>
<dbReference type="RefSeq" id="WP_141780811.1">
    <property type="nucleotide sequence ID" value="NZ_VFOV01000001.1"/>
</dbReference>
<dbReference type="Pfam" id="PF00702">
    <property type="entry name" value="Hydrolase"/>
    <property type="match status" value="1"/>
</dbReference>
<dbReference type="InterPro" id="IPR001757">
    <property type="entry name" value="P_typ_ATPase"/>
</dbReference>
<proteinExistence type="inferred from homology"/>
<comment type="subcellular location">
    <subcellularLocation>
        <location evidence="1">Cell membrane</location>
        <topology evidence="1">Multi-pass membrane protein</topology>
    </subcellularLocation>
</comment>
<evidence type="ECO:0000256" key="7">
    <source>
        <dbReference type="ARBA" id="ARBA00022723"/>
    </source>
</evidence>
<dbReference type="PANTHER" id="PTHR43520:SF8">
    <property type="entry name" value="P-TYPE CU(+) TRANSPORTER"/>
    <property type="match status" value="1"/>
</dbReference>
<dbReference type="EC" id="7.2.2.8" evidence="3"/>
<feature type="transmembrane region" description="Helical" evidence="20">
    <location>
        <begin position="451"/>
        <end position="474"/>
    </location>
</feature>
<evidence type="ECO:0000256" key="16">
    <source>
        <dbReference type="ARBA" id="ARBA00033239"/>
    </source>
</evidence>
<keyword evidence="24" id="KW-1185">Reference proteome</keyword>
<dbReference type="InterPro" id="IPR007029">
    <property type="entry name" value="YHS_dom"/>
</dbReference>
<feature type="transmembrane region" description="Helical" evidence="20">
    <location>
        <begin position="189"/>
        <end position="210"/>
    </location>
</feature>
<evidence type="ECO:0000256" key="8">
    <source>
        <dbReference type="ARBA" id="ARBA00022741"/>
    </source>
</evidence>
<feature type="transmembrane region" description="Helical" evidence="20">
    <location>
        <begin position="264"/>
        <end position="284"/>
    </location>
</feature>
<comment type="catalytic activity">
    <reaction evidence="17">
        <text>Cu(+)(in) + ATP + H2O = Cu(+)(out) + ADP + phosphate + H(+)</text>
        <dbReference type="Rhea" id="RHEA:25792"/>
        <dbReference type="ChEBI" id="CHEBI:15377"/>
        <dbReference type="ChEBI" id="CHEBI:15378"/>
        <dbReference type="ChEBI" id="CHEBI:30616"/>
        <dbReference type="ChEBI" id="CHEBI:43474"/>
        <dbReference type="ChEBI" id="CHEBI:49552"/>
        <dbReference type="ChEBI" id="CHEBI:456216"/>
        <dbReference type="EC" id="7.2.2.8"/>
    </reaction>
</comment>
<name>A0A543A8L6_9ACTN</name>
<dbReference type="NCBIfam" id="TIGR01511">
    <property type="entry name" value="ATPase-IB1_Cu"/>
    <property type="match status" value="1"/>
</dbReference>